<dbReference type="EMBL" id="JAIPUX010000439">
    <property type="protein sequence ID" value="KAH0630701.1"/>
    <property type="molecule type" value="Genomic_DNA"/>
</dbReference>
<keyword evidence="3" id="KW-1185">Reference proteome</keyword>
<gene>
    <name evidence="2" type="ORF">JD844_013992</name>
</gene>
<dbReference type="SMART" id="SM00407">
    <property type="entry name" value="IGc1"/>
    <property type="match status" value="1"/>
</dbReference>
<name>A0ABQ7TMR5_PHRPL</name>
<dbReference type="Pfam" id="PF07654">
    <property type="entry name" value="C1-set"/>
    <property type="match status" value="1"/>
</dbReference>
<organism evidence="2 3">
    <name type="scientific">Phrynosoma platyrhinos</name>
    <name type="common">Desert horned lizard</name>
    <dbReference type="NCBI Taxonomy" id="52577"/>
    <lineage>
        <taxon>Eukaryota</taxon>
        <taxon>Metazoa</taxon>
        <taxon>Chordata</taxon>
        <taxon>Craniata</taxon>
        <taxon>Vertebrata</taxon>
        <taxon>Euteleostomi</taxon>
        <taxon>Lepidosauria</taxon>
        <taxon>Squamata</taxon>
        <taxon>Bifurcata</taxon>
        <taxon>Unidentata</taxon>
        <taxon>Episquamata</taxon>
        <taxon>Toxicofera</taxon>
        <taxon>Iguania</taxon>
        <taxon>Phrynosomatidae</taxon>
        <taxon>Phrynosomatinae</taxon>
        <taxon>Phrynosoma</taxon>
    </lineage>
</organism>
<feature type="domain" description="Ig-like" evidence="1">
    <location>
        <begin position="17"/>
        <end position="95"/>
    </location>
</feature>
<dbReference type="InterPro" id="IPR036179">
    <property type="entry name" value="Ig-like_dom_sf"/>
</dbReference>
<dbReference type="InterPro" id="IPR003597">
    <property type="entry name" value="Ig_C1-set"/>
</dbReference>
<dbReference type="InterPro" id="IPR050160">
    <property type="entry name" value="MHC/Immunoglobulin"/>
</dbReference>
<accession>A0ABQ7TMR5</accession>
<dbReference type="Gene3D" id="2.60.40.10">
    <property type="entry name" value="Immunoglobulins"/>
    <property type="match status" value="1"/>
</dbReference>
<evidence type="ECO:0000313" key="2">
    <source>
        <dbReference type="EMBL" id="KAH0630701.1"/>
    </source>
</evidence>
<proteinExistence type="predicted"/>
<dbReference type="PANTHER" id="PTHR19944">
    <property type="entry name" value="MHC CLASS II-RELATED"/>
    <property type="match status" value="1"/>
</dbReference>
<dbReference type="InterPro" id="IPR013783">
    <property type="entry name" value="Ig-like_fold"/>
</dbReference>
<dbReference type="Proteomes" id="UP000826234">
    <property type="component" value="Unassembled WGS sequence"/>
</dbReference>
<protein>
    <recommendedName>
        <fullName evidence="1">Ig-like domain-containing protein</fullName>
    </recommendedName>
</protein>
<dbReference type="PANTHER" id="PTHR19944:SF99">
    <property type="entry name" value="HLA CLASS II HISTOCOMPATIBILITY ANTIGEN, DRB1 BETA CHAIN"/>
    <property type="match status" value="1"/>
</dbReference>
<dbReference type="PROSITE" id="PS50835">
    <property type="entry name" value="IG_LIKE"/>
    <property type="match status" value="1"/>
</dbReference>
<sequence>MKIAPTDYDSSSHNTLLICSVDSFFPAKIKITWFRNGKEEEGPQVMTTNLIQNGDWTYQIQWDAIEETEQSKYKVLAAEEAGLGGEREEHNRSLQDRGPSKMEVLPRQWSVSFFADYLGKERVGLVSKENYFLPHHEQDMATSIVYLLTEF</sequence>
<dbReference type="SUPFAM" id="SSF48726">
    <property type="entry name" value="Immunoglobulin"/>
    <property type="match status" value="1"/>
</dbReference>
<evidence type="ECO:0000259" key="1">
    <source>
        <dbReference type="PROSITE" id="PS50835"/>
    </source>
</evidence>
<comment type="caution">
    <text evidence="2">The sequence shown here is derived from an EMBL/GenBank/DDBJ whole genome shotgun (WGS) entry which is preliminary data.</text>
</comment>
<reference evidence="2 3" key="1">
    <citation type="journal article" date="2022" name="Gigascience">
        <title>A chromosome-level genome assembly and annotation of the desert horned lizard, Phrynosoma platyrhinos, provides insight into chromosomal rearrangements among reptiles.</title>
        <authorList>
            <person name="Koochekian N."/>
            <person name="Ascanio A."/>
            <person name="Farleigh K."/>
            <person name="Card D.C."/>
            <person name="Schield D.R."/>
            <person name="Castoe T.A."/>
            <person name="Jezkova T."/>
        </authorList>
    </citation>
    <scope>NUCLEOTIDE SEQUENCE [LARGE SCALE GENOMIC DNA]</scope>
    <source>
        <strain evidence="2">NK-2021</strain>
    </source>
</reference>
<evidence type="ECO:0000313" key="3">
    <source>
        <dbReference type="Proteomes" id="UP000826234"/>
    </source>
</evidence>
<dbReference type="InterPro" id="IPR007110">
    <property type="entry name" value="Ig-like_dom"/>
</dbReference>